<dbReference type="CDD" id="cd00067">
    <property type="entry name" value="GAL4"/>
    <property type="match status" value="1"/>
</dbReference>
<feature type="compositionally biased region" description="Basic residues" evidence="1">
    <location>
        <begin position="132"/>
        <end position="146"/>
    </location>
</feature>
<evidence type="ECO:0000259" key="2">
    <source>
        <dbReference type="PROSITE" id="PS50048"/>
    </source>
</evidence>
<evidence type="ECO:0000313" key="4">
    <source>
        <dbReference type="Proteomes" id="UP000620124"/>
    </source>
</evidence>
<evidence type="ECO:0000313" key="3">
    <source>
        <dbReference type="EMBL" id="KAF7338996.1"/>
    </source>
</evidence>
<dbReference type="AlphaFoldDB" id="A0A8H7CJY7"/>
<name>A0A8H7CJY7_9AGAR</name>
<organism evidence="3 4">
    <name type="scientific">Mycena venus</name>
    <dbReference type="NCBI Taxonomy" id="2733690"/>
    <lineage>
        <taxon>Eukaryota</taxon>
        <taxon>Fungi</taxon>
        <taxon>Dikarya</taxon>
        <taxon>Basidiomycota</taxon>
        <taxon>Agaricomycotina</taxon>
        <taxon>Agaricomycetes</taxon>
        <taxon>Agaricomycetidae</taxon>
        <taxon>Agaricales</taxon>
        <taxon>Marasmiineae</taxon>
        <taxon>Mycenaceae</taxon>
        <taxon>Mycena</taxon>
    </lineage>
</organism>
<reference evidence="3" key="1">
    <citation type="submission" date="2020-05" db="EMBL/GenBank/DDBJ databases">
        <title>Mycena genomes resolve the evolution of fungal bioluminescence.</title>
        <authorList>
            <person name="Tsai I.J."/>
        </authorList>
    </citation>
    <scope>NUCLEOTIDE SEQUENCE</scope>
    <source>
        <strain evidence="3">CCC161011</strain>
    </source>
</reference>
<evidence type="ECO:0000256" key="1">
    <source>
        <dbReference type="SAM" id="MobiDB-lite"/>
    </source>
</evidence>
<keyword evidence="4" id="KW-1185">Reference proteome</keyword>
<sequence length="222" mass="24659">MASCSTPATALSLFIKRRRAFVACASCRKRKIKCVKTSSANYAPCTRCTLKGLKCEFYAVPEHYPSSQPHTTTEIELAPHDSYSDPGWTPPPMTCPSAGIDNHLGKNSFSAHTIPARRNSDPPTGSCPRYPYQRRHAPTNPRRRASQPRVKPTILQQSLPVAYPQESLHLPVQNHLGAVEPPYDPGLALYLALSNADGPFYGQYYEKEQSLGAKQRCWSQVM</sequence>
<accession>A0A8H7CJY7</accession>
<dbReference type="EMBL" id="JACAZI010000020">
    <property type="protein sequence ID" value="KAF7338996.1"/>
    <property type="molecule type" value="Genomic_DNA"/>
</dbReference>
<dbReference type="InterPro" id="IPR036864">
    <property type="entry name" value="Zn2-C6_fun-type_DNA-bd_sf"/>
</dbReference>
<comment type="caution">
    <text evidence="3">The sequence shown here is derived from an EMBL/GenBank/DDBJ whole genome shotgun (WGS) entry which is preliminary data.</text>
</comment>
<dbReference type="GO" id="GO:0000981">
    <property type="term" value="F:DNA-binding transcription factor activity, RNA polymerase II-specific"/>
    <property type="evidence" value="ECO:0007669"/>
    <property type="project" value="InterPro"/>
</dbReference>
<dbReference type="SMART" id="SM00066">
    <property type="entry name" value="GAL4"/>
    <property type="match status" value="1"/>
</dbReference>
<protein>
    <submittedName>
        <fullName evidence="3">C6 finger domain</fullName>
    </submittedName>
</protein>
<dbReference type="Pfam" id="PF00172">
    <property type="entry name" value="Zn_clus"/>
    <property type="match status" value="1"/>
</dbReference>
<proteinExistence type="predicted"/>
<feature type="domain" description="Zn(2)-C6 fungal-type" evidence="2">
    <location>
        <begin position="23"/>
        <end position="57"/>
    </location>
</feature>
<dbReference type="InterPro" id="IPR001138">
    <property type="entry name" value="Zn2Cys6_DnaBD"/>
</dbReference>
<dbReference type="PROSITE" id="PS50048">
    <property type="entry name" value="ZN2_CY6_FUNGAL_2"/>
    <property type="match status" value="1"/>
</dbReference>
<dbReference type="OrthoDB" id="2260578at2759"/>
<dbReference type="PROSITE" id="PS00463">
    <property type="entry name" value="ZN2_CY6_FUNGAL_1"/>
    <property type="match status" value="1"/>
</dbReference>
<dbReference type="GO" id="GO:0008270">
    <property type="term" value="F:zinc ion binding"/>
    <property type="evidence" value="ECO:0007669"/>
    <property type="project" value="InterPro"/>
</dbReference>
<dbReference type="Gene3D" id="4.10.240.10">
    <property type="entry name" value="Zn(2)-C6 fungal-type DNA-binding domain"/>
    <property type="match status" value="1"/>
</dbReference>
<feature type="region of interest" description="Disordered" evidence="1">
    <location>
        <begin position="113"/>
        <end position="150"/>
    </location>
</feature>
<dbReference type="SUPFAM" id="SSF57701">
    <property type="entry name" value="Zn2/Cys6 DNA-binding domain"/>
    <property type="match status" value="1"/>
</dbReference>
<gene>
    <name evidence="3" type="ORF">MVEN_01975800</name>
</gene>
<dbReference type="Proteomes" id="UP000620124">
    <property type="component" value="Unassembled WGS sequence"/>
</dbReference>